<dbReference type="EMBL" id="JBHSGB010000006">
    <property type="protein sequence ID" value="MFC4655007.1"/>
    <property type="molecule type" value="Genomic_DNA"/>
</dbReference>
<proteinExistence type="predicted"/>
<protein>
    <submittedName>
        <fullName evidence="1">SixA phosphatase family protein</fullName>
    </submittedName>
</protein>
<evidence type="ECO:0000313" key="1">
    <source>
        <dbReference type="EMBL" id="MFC4655007.1"/>
    </source>
</evidence>
<accession>A0ABV9JL81</accession>
<gene>
    <name evidence="1" type="ORF">ACFO3I_08275</name>
</gene>
<dbReference type="SUPFAM" id="SSF53254">
    <property type="entry name" value="Phosphoglycerate mutase-like"/>
    <property type="match status" value="1"/>
</dbReference>
<dbReference type="SMART" id="SM00855">
    <property type="entry name" value="PGAM"/>
    <property type="match status" value="1"/>
</dbReference>
<organism evidence="1 2">
    <name type="scientific">Rheinheimera marina</name>
    <dbReference type="NCBI Taxonomy" id="1774958"/>
    <lineage>
        <taxon>Bacteria</taxon>
        <taxon>Pseudomonadati</taxon>
        <taxon>Pseudomonadota</taxon>
        <taxon>Gammaproteobacteria</taxon>
        <taxon>Chromatiales</taxon>
        <taxon>Chromatiaceae</taxon>
        <taxon>Rheinheimera</taxon>
    </lineage>
</organism>
<reference evidence="2" key="1">
    <citation type="journal article" date="2019" name="Int. J. Syst. Evol. Microbiol.">
        <title>The Global Catalogue of Microorganisms (GCM) 10K type strain sequencing project: providing services to taxonomists for standard genome sequencing and annotation.</title>
        <authorList>
            <consortium name="The Broad Institute Genomics Platform"/>
            <consortium name="The Broad Institute Genome Sequencing Center for Infectious Disease"/>
            <person name="Wu L."/>
            <person name="Ma J."/>
        </authorList>
    </citation>
    <scope>NUCLEOTIDE SEQUENCE [LARGE SCALE GENOMIC DNA]</scope>
    <source>
        <strain evidence="2">DT28</strain>
    </source>
</reference>
<dbReference type="Pfam" id="PF00300">
    <property type="entry name" value="His_Phos_1"/>
    <property type="match status" value="1"/>
</dbReference>
<dbReference type="CDD" id="cd07040">
    <property type="entry name" value="HP"/>
    <property type="match status" value="1"/>
</dbReference>
<dbReference type="Gene3D" id="3.40.50.1240">
    <property type="entry name" value="Phosphoglycerate mutase-like"/>
    <property type="match status" value="1"/>
</dbReference>
<sequence>MKLLLIRHATADDRSLGFPDRSRQLTDKGRQQCLRLAAFLAGAELGAGLLLCSTLCRSLQTAEILHRQLGWPAPQQVNWLDIYSQAAVQQQAIAHYAGQGTELLVCVGHEPDLSALLASYLQTEASCFRIKKASASLLQLDGSQASLLWSLPVALM</sequence>
<comment type="caution">
    <text evidence="1">The sequence shown here is derived from an EMBL/GenBank/DDBJ whole genome shotgun (WGS) entry which is preliminary data.</text>
</comment>
<dbReference type="InterPro" id="IPR013078">
    <property type="entry name" value="His_Pase_superF_clade-1"/>
</dbReference>
<dbReference type="Proteomes" id="UP001595962">
    <property type="component" value="Unassembled WGS sequence"/>
</dbReference>
<dbReference type="InterPro" id="IPR029033">
    <property type="entry name" value="His_PPase_superfam"/>
</dbReference>
<name>A0ABV9JL81_9GAMM</name>
<keyword evidence="2" id="KW-1185">Reference proteome</keyword>
<evidence type="ECO:0000313" key="2">
    <source>
        <dbReference type="Proteomes" id="UP001595962"/>
    </source>
</evidence>
<dbReference type="RefSeq" id="WP_377333242.1">
    <property type="nucleotide sequence ID" value="NZ_JBHSGB010000006.1"/>
</dbReference>